<gene>
    <name evidence="1" type="ORF">AVDCRST_MAG89-564</name>
</gene>
<dbReference type="AlphaFoldDB" id="A0A6J4KE72"/>
<dbReference type="EMBL" id="CADCTV010000127">
    <property type="protein sequence ID" value="CAA9302326.1"/>
    <property type="molecule type" value="Genomic_DNA"/>
</dbReference>
<organism evidence="1">
    <name type="scientific">uncultured Gemmatimonadota bacterium</name>
    <dbReference type="NCBI Taxonomy" id="203437"/>
    <lineage>
        <taxon>Bacteria</taxon>
        <taxon>Pseudomonadati</taxon>
        <taxon>Gemmatimonadota</taxon>
        <taxon>environmental samples</taxon>
    </lineage>
</organism>
<evidence type="ECO:0000313" key="1">
    <source>
        <dbReference type="EMBL" id="CAA9302326.1"/>
    </source>
</evidence>
<sequence length="24" mass="2459">MMMKCVSALVRECGSGFGVALGLV</sequence>
<reference evidence="1" key="1">
    <citation type="submission" date="2020-02" db="EMBL/GenBank/DDBJ databases">
        <authorList>
            <person name="Meier V. D."/>
        </authorList>
    </citation>
    <scope>NUCLEOTIDE SEQUENCE</scope>
    <source>
        <strain evidence="1">AVDCRST_MAG89</strain>
    </source>
</reference>
<protein>
    <submittedName>
        <fullName evidence="1">Uncharacterized protein</fullName>
    </submittedName>
</protein>
<feature type="non-terminal residue" evidence="1">
    <location>
        <position position="24"/>
    </location>
</feature>
<accession>A0A6J4KE72</accession>
<proteinExistence type="predicted"/>
<name>A0A6J4KE72_9BACT</name>